<evidence type="ECO:0000256" key="2">
    <source>
        <dbReference type="ARBA" id="ARBA00022679"/>
    </source>
</evidence>
<evidence type="ECO:0000256" key="1">
    <source>
        <dbReference type="ARBA" id="ARBA00022603"/>
    </source>
</evidence>
<sequence length="351" mass="38343">MTDVSAHTTTDGAVARARAVVRLNTAYFRAKVLQSAVELGVFDLLDGGPQPAADICGKLGIRHRLAVDYLDALTGLGLLERDGERYRNSPTAAEFLVQDRPAYLGGTARQHAKLHYHAWGKLADAMREGRAQSAVAAQGAKAYVNYYEDLGQARRVMTHMDAHNGFTADEIARQLDWRGYATVTDVGGARGNVAARIVQAVPHLRANVVDLPALRPLFDELMAQLGTAGQVEFHGGDFFADPIPESDVIVVGHVLADWPQPRRVELLRRCHAALRPGGTVVVYDVMVDDDRDDVEALLQRLNSAMIRDDMGAYAVTECAGYLREAGFTVERALRTDTITRDHFVIGRKAAS</sequence>
<dbReference type="AlphaFoldDB" id="K4I7V4"/>
<keyword evidence="3" id="KW-0949">S-adenosyl-L-methionine</keyword>
<evidence type="ECO:0000313" key="6">
    <source>
        <dbReference type="EMBL" id="AFU65893.1"/>
    </source>
</evidence>
<feature type="domain" description="O-methyltransferase C-terminal" evidence="4">
    <location>
        <begin position="119"/>
        <end position="327"/>
    </location>
</feature>
<dbReference type="InterPro" id="IPR036390">
    <property type="entry name" value="WH_DNA-bd_sf"/>
</dbReference>
<dbReference type="InterPro" id="IPR036388">
    <property type="entry name" value="WH-like_DNA-bd_sf"/>
</dbReference>
<dbReference type="InterPro" id="IPR029063">
    <property type="entry name" value="SAM-dependent_MTases_sf"/>
</dbReference>
<dbReference type="Pfam" id="PF00891">
    <property type="entry name" value="Methyltransf_2"/>
    <property type="match status" value="1"/>
</dbReference>
<dbReference type="InterPro" id="IPR016461">
    <property type="entry name" value="COMT-like"/>
</dbReference>
<keyword evidence="1" id="KW-0489">Methyltransferase</keyword>
<gene>
    <name evidence="6" type="primary">dacM2</name>
</gene>
<name>K4I7V4_9ACTN</name>
<keyword evidence="2" id="KW-0808">Transferase</keyword>
<organism evidence="6">
    <name type="scientific">Dactylosporangium sp. SC14051</name>
    <dbReference type="NCBI Taxonomy" id="1239282"/>
    <lineage>
        <taxon>Bacteria</taxon>
        <taxon>Bacillati</taxon>
        <taxon>Actinomycetota</taxon>
        <taxon>Actinomycetes</taxon>
        <taxon>Micromonosporales</taxon>
        <taxon>Micromonosporaceae</taxon>
        <taxon>Dactylosporangium</taxon>
    </lineage>
</organism>
<dbReference type="InterPro" id="IPR012967">
    <property type="entry name" value="COMT_dimerisation"/>
</dbReference>
<evidence type="ECO:0000259" key="4">
    <source>
        <dbReference type="Pfam" id="PF00891"/>
    </source>
</evidence>
<dbReference type="GO" id="GO:0046983">
    <property type="term" value="F:protein dimerization activity"/>
    <property type="evidence" value="ECO:0007669"/>
    <property type="project" value="InterPro"/>
</dbReference>
<dbReference type="Gene3D" id="3.40.50.150">
    <property type="entry name" value="Vaccinia Virus protein VP39"/>
    <property type="match status" value="1"/>
</dbReference>
<evidence type="ECO:0000259" key="5">
    <source>
        <dbReference type="Pfam" id="PF08100"/>
    </source>
</evidence>
<evidence type="ECO:0000256" key="3">
    <source>
        <dbReference type="ARBA" id="ARBA00022691"/>
    </source>
</evidence>
<dbReference type="EMBL" id="JX262387">
    <property type="protein sequence ID" value="AFU65893.1"/>
    <property type="molecule type" value="Genomic_DNA"/>
</dbReference>
<dbReference type="PANTHER" id="PTHR43712">
    <property type="entry name" value="PUTATIVE (AFU_ORTHOLOGUE AFUA_4G14580)-RELATED"/>
    <property type="match status" value="1"/>
</dbReference>
<dbReference type="CDD" id="cd02440">
    <property type="entry name" value="AdoMet_MTases"/>
    <property type="match status" value="1"/>
</dbReference>
<feature type="domain" description="O-methyltransferase dimerisation" evidence="5">
    <location>
        <begin position="25"/>
        <end position="97"/>
    </location>
</feature>
<dbReference type="SUPFAM" id="SSF53335">
    <property type="entry name" value="S-adenosyl-L-methionine-dependent methyltransferases"/>
    <property type="match status" value="1"/>
</dbReference>
<dbReference type="GO" id="GO:0032259">
    <property type="term" value="P:methylation"/>
    <property type="evidence" value="ECO:0007669"/>
    <property type="project" value="UniProtKB-KW"/>
</dbReference>
<dbReference type="Pfam" id="PF08100">
    <property type="entry name" value="Dimerisation"/>
    <property type="match status" value="1"/>
</dbReference>
<dbReference type="PANTHER" id="PTHR43712:SF2">
    <property type="entry name" value="O-METHYLTRANSFERASE CICE"/>
    <property type="match status" value="1"/>
</dbReference>
<dbReference type="InterPro" id="IPR001077">
    <property type="entry name" value="COMT_C"/>
</dbReference>
<reference evidence="6" key="1">
    <citation type="journal article" date="2012" name="Angew. Chem. Int. Ed. Engl.">
        <title>Heterologous Expression and Manipulation of Three Tetracycline Biosynthetic Pathways.</title>
        <authorList>
            <person name="Wang P."/>
            <person name="Kim W."/>
            <person name="Pickens L.B."/>
            <person name="Gao X."/>
            <person name="Tang Y."/>
        </authorList>
    </citation>
    <scope>NUCLEOTIDE SEQUENCE</scope>
    <source>
        <strain evidence="6">SC14051</strain>
    </source>
</reference>
<dbReference type="GO" id="GO:0008171">
    <property type="term" value="F:O-methyltransferase activity"/>
    <property type="evidence" value="ECO:0007669"/>
    <property type="project" value="InterPro"/>
</dbReference>
<dbReference type="SUPFAM" id="SSF46785">
    <property type="entry name" value="Winged helix' DNA-binding domain"/>
    <property type="match status" value="1"/>
</dbReference>
<accession>K4I7V4</accession>
<dbReference type="PIRSF" id="PIRSF005739">
    <property type="entry name" value="O-mtase"/>
    <property type="match status" value="1"/>
</dbReference>
<protein>
    <submittedName>
        <fullName evidence="6">DacM2</fullName>
    </submittedName>
</protein>
<proteinExistence type="predicted"/>
<dbReference type="Gene3D" id="1.10.10.10">
    <property type="entry name" value="Winged helix-like DNA-binding domain superfamily/Winged helix DNA-binding domain"/>
    <property type="match status" value="1"/>
</dbReference>
<dbReference type="PROSITE" id="PS51683">
    <property type="entry name" value="SAM_OMT_II"/>
    <property type="match status" value="1"/>
</dbReference>